<dbReference type="InterPro" id="IPR050952">
    <property type="entry name" value="TRIM-NHL_E3_ligases"/>
</dbReference>
<evidence type="ECO:0000313" key="3">
    <source>
        <dbReference type="EMBL" id="TGL72237.1"/>
    </source>
</evidence>
<evidence type="ECO:0000313" key="4">
    <source>
        <dbReference type="Proteomes" id="UP000297567"/>
    </source>
</evidence>
<comment type="caution">
    <text evidence="3">The sequence shown here is derived from an EMBL/GenBank/DDBJ whole genome shotgun (WGS) entry which is preliminary data.</text>
</comment>
<dbReference type="Proteomes" id="UP000297567">
    <property type="component" value="Unassembled WGS sequence"/>
</dbReference>
<gene>
    <name evidence="3" type="ORF">EHQ62_05245</name>
</gene>
<dbReference type="CDD" id="cd05819">
    <property type="entry name" value="NHL"/>
    <property type="match status" value="1"/>
</dbReference>
<dbReference type="PANTHER" id="PTHR24104">
    <property type="entry name" value="E3 UBIQUITIN-PROTEIN LIGASE NHLRC1-RELATED"/>
    <property type="match status" value="1"/>
</dbReference>
<reference evidence="3" key="1">
    <citation type="journal article" date="2019" name="PLoS Negl. Trop. Dis.">
        <title>Revisiting the worldwide diversity of Leptospira species in the environment.</title>
        <authorList>
            <person name="Vincent A.T."/>
            <person name="Schiettekatte O."/>
            <person name="Bourhy P."/>
            <person name="Veyrier F.J."/>
            <person name="Picardeau M."/>
        </authorList>
    </citation>
    <scope>NUCLEOTIDE SEQUENCE [LARGE SCALE GENOMIC DNA]</scope>
    <source>
        <strain evidence="3">201702451</strain>
    </source>
</reference>
<dbReference type="RefSeq" id="WP_135641162.1">
    <property type="nucleotide sequence ID" value="NZ_RQGH01000011.1"/>
</dbReference>
<dbReference type="AlphaFoldDB" id="A0A4Z1A4E0"/>
<dbReference type="SUPFAM" id="SSF101898">
    <property type="entry name" value="NHL repeat"/>
    <property type="match status" value="1"/>
</dbReference>
<dbReference type="PANTHER" id="PTHR24104:SF25">
    <property type="entry name" value="PROTEIN LIN-41"/>
    <property type="match status" value="1"/>
</dbReference>
<evidence type="ECO:0008006" key="5">
    <source>
        <dbReference type="Google" id="ProtNLM"/>
    </source>
</evidence>
<dbReference type="Gene3D" id="2.120.10.30">
    <property type="entry name" value="TolB, C-terminal domain"/>
    <property type="match status" value="3"/>
</dbReference>
<protein>
    <recommendedName>
        <fullName evidence="5">NHL repeat protein</fullName>
    </recommendedName>
</protein>
<name>A0A4Z1A4E0_9LEPT</name>
<dbReference type="Pfam" id="PF01436">
    <property type="entry name" value="NHL"/>
    <property type="match status" value="2"/>
</dbReference>
<dbReference type="InterPro" id="IPR001258">
    <property type="entry name" value="NHL_repeat"/>
</dbReference>
<feature type="repeat" description="NHL" evidence="2">
    <location>
        <begin position="405"/>
        <end position="435"/>
    </location>
</feature>
<dbReference type="InterPro" id="IPR011042">
    <property type="entry name" value="6-blade_b-propeller_TolB-like"/>
</dbReference>
<evidence type="ECO:0000256" key="2">
    <source>
        <dbReference type="PROSITE-ProRule" id="PRU00504"/>
    </source>
</evidence>
<evidence type="ECO:0000256" key="1">
    <source>
        <dbReference type="ARBA" id="ARBA00022737"/>
    </source>
</evidence>
<dbReference type="GO" id="GO:0008270">
    <property type="term" value="F:zinc ion binding"/>
    <property type="evidence" value="ECO:0007669"/>
    <property type="project" value="UniProtKB-KW"/>
</dbReference>
<dbReference type="EMBL" id="RQGH01000011">
    <property type="protein sequence ID" value="TGL72237.1"/>
    <property type="molecule type" value="Genomic_DNA"/>
</dbReference>
<proteinExistence type="predicted"/>
<keyword evidence="4" id="KW-1185">Reference proteome</keyword>
<dbReference type="PROSITE" id="PS51125">
    <property type="entry name" value="NHL"/>
    <property type="match status" value="1"/>
</dbReference>
<accession>A0A4Z1A4E0</accession>
<keyword evidence="1" id="KW-0677">Repeat</keyword>
<organism evidence="3 4">
    <name type="scientific">Leptospira jelokensis</name>
    <dbReference type="NCBI Taxonomy" id="2484931"/>
    <lineage>
        <taxon>Bacteria</taxon>
        <taxon>Pseudomonadati</taxon>
        <taxon>Spirochaetota</taxon>
        <taxon>Spirochaetia</taxon>
        <taxon>Leptospirales</taxon>
        <taxon>Leptospiraceae</taxon>
        <taxon>Leptospira</taxon>
    </lineage>
</organism>
<dbReference type="OrthoDB" id="317057at2"/>
<sequence length="501" mass="53964">MKRLALFGFILLNQFLWFHCRPASLDNVCDSKSKSFFPQLILSTSGESLFCSRQVFRDGNPYAFQDFTFYKNVPIQVRPISGSLSNIQLSPSPPEGIFVNLETGTISGTPTNLSPRTYHRVLRKGAFIGTVSIEVRDFTPSFVYGQFGNLNCGVSNNQGGCVNGIPFSASNLSSPLTVTSDRNGGVYVSTGSRVLYYPKAESVATRVYGQHGLFNCNITNANSDLSCSSSSLSEKTLHTARGIFLTPSQNVFIADSTNHRVLVYSNESTDANRVIGAINFSVAGGGAASQSTFSNPYEMAYDNVGGFFLSDAGSNRVLYFPIDSFSASEVWGQPNFINNGSSQGTGGLNIPTSMIVDRQGGLYIADSGNNRVLYYPNGTKSATRVYGQLDFASSAPPGSASVNRLNYPLSVALDQSDNLYVADYNYNRVMIFPSTENTAGTNAIAVIGQSGSFTCGIENNDGTCNTGSASAGNLYRPSGVHIDQEGRLYVSDTSNNRVLRY</sequence>